<evidence type="ECO:0000313" key="3">
    <source>
        <dbReference type="EMBL" id="KAF1929016.1"/>
    </source>
</evidence>
<dbReference type="AlphaFoldDB" id="A0A6A5RRU5"/>
<dbReference type="InterPro" id="IPR036865">
    <property type="entry name" value="CRAL-TRIO_dom_sf"/>
</dbReference>
<dbReference type="Pfam" id="PF03765">
    <property type="entry name" value="CRAL_TRIO_N"/>
    <property type="match status" value="1"/>
</dbReference>
<proteinExistence type="predicted"/>
<accession>A0A6A5RRU5</accession>
<keyword evidence="4" id="KW-1185">Reference proteome</keyword>
<dbReference type="InterPro" id="IPR051026">
    <property type="entry name" value="PI/PC_transfer"/>
</dbReference>
<protein>
    <submittedName>
        <fullName evidence="3">CRAL/TRIO domain-containing protein</fullName>
    </submittedName>
</protein>
<dbReference type="GeneID" id="54353568"/>
<dbReference type="PROSITE" id="PS50191">
    <property type="entry name" value="CRAL_TRIO"/>
    <property type="match status" value="1"/>
</dbReference>
<sequence length="575" mass="63625">MADLRRVESMQYPAGHLAHLTENQQAQLEAFEKLAQEQGYFTPATAAAEASHDDETMLRFLRARRFMPQEAFKQFKDTEDWRKDQNIVDLFETIEVEEYEQTRQLYPQWLGRRDKRGIPLYLFEVAPLNSKNISAYEKALAKAKTTSPKVATKNLRLFALYESLTRFVTPLCSMVTRPHPETPISQSNNIVDISNVGLKQFWNLKNHMQDASVLATAHYPETLDRIFVVGAPGFFPTVWGWVKRWFDPITVSKIFILSPANVYQTLSEYIDHENIPKKYGGGLDFGWTEMPNLEPEIEAAIKWEKPSMQNGKKTLPIGPVKWEKGPNGEQQAWAVGRVNGQPRRELVLTIPNPVGYRTGKPMVNTPAHELGNPLTTVGTATHPPDVDDVTTDQSHPSDSPSPSETDQSPNVAAASTAPSSTPAQTQLPIREGTSEARFEQQNQTHASGQLAEGTPDAAVKDHGHGDKTVTMEPNTVGQAPKQIPLPEREETPAPGYLAQAQNVAAQATGYVTSTVSSVAGAVTGAVSGPADNKEDEVVEPARTKSPAEQQLDRQIDAAKDQNVEVFLREQNKSTA</sequence>
<evidence type="ECO:0000313" key="4">
    <source>
        <dbReference type="Proteomes" id="UP000800082"/>
    </source>
</evidence>
<dbReference type="InterPro" id="IPR011074">
    <property type="entry name" value="CRAL/TRIO_N_dom"/>
</dbReference>
<dbReference type="RefSeq" id="XP_033449264.1">
    <property type="nucleotide sequence ID" value="XM_033595901.1"/>
</dbReference>
<feature type="region of interest" description="Disordered" evidence="1">
    <location>
        <begin position="522"/>
        <end position="554"/>
    </location>
</feature>
<dbReference type="InterPro" id="IPR036273">
    <property type="entry name" value="CRAL/TRIO_N_dom_sf"/>
</dbReference>
<dbReference type="SMART" id="SM00516">
    <property type="entry name" value="SEC14"/>
    <property type="match status" value="1"/>
</dbReference>
<evidence type="ECO:0000256" key="1">
    <source>
        <dbReference type="SAM" id="MobiDB-lite"/>
    </source>
</evidence>
<dbReference type="SUPFAM" id="SSF52087">
    <property type="entry name" value="CRAL/TRIO domain"/>
    <property type="match status" value="1"/>
</dbReference>
<feature type="region of interest" description="Disordered" evidence="1">
    <location>
        <begin position="358"/>
        <end position="493"/>
    </location>
</feature>
<dbReference type="OrthoDB" id="30289at2759"/>
<dbReference type="CDD" id="cd00170">
    <property type="entry name" value="SEC14"/>
    <property type="match status" value="1"/>
</dbReference>
<dbReference type="Gene3D" id="3.40.525.10">
    <property type="entry name" value="CRAL-TRIO lipid binding domain"/>
    <property type="match status" value="1"/>
</dbReference>
<evidence type="ECO:0000259" key="2">
    <source>
        <dbReference type="PROSITE" id="PS50191"/>
    </source>
</evidence>
<dbReference type="InterPro" id="IPR001251">
    <property type="entry name" value="CRAL-TRIO_dom"/>
</dbReference>
<organism evidence="3 4">
    <name type="scientific">Didymella exigua CBS 183.55</name>
    <dbReference type="NCBI Taxonomy" id="1150837"/>
    <lineage>
        <taxon>Eukaryota</taxon>
        <taxon>Fungi</taxon>
        <taxon>Dikarya</taxon>
        <taxon>Ascomycota</taxon>
        <taxon>Pezizomycotina</taxon>
        <taxon>Dothideomycetes</taxon>
        <taxon>Pleosporomycetidae</taxon>
        <taxon>Pleosporales</taxon>
        <taxon>Pleosporineae</taxon>
        <taxon>Didymellaceae</taxon>
        <taxon>Didymella</taxon>
    </lineage>
</organism>
<dbReference type="Gene3D" id="1.10.8.20">
    <property type="entry name" value="N-terminal domain of phosphatidylinositol transfer protein sec14p"/>
    <property type="match status" value="1"/>
</dbReference>
<name>A0A6A5RRU5_9PLEO</name>
<dbReference type="EMBL" id="ML978967">
    <property type="protein sequence ID" value="KAF1929016.1"/>
    <property type="molecule type" value="Genomic_DNA"/>
</dbReference>
<dbReference type="SMART" id="SM01100">
    <property type="entry name" value="CRAL_TRIO_N"/>
    <property type="match status" value="1"/>
</dbReference>
<dbReference type="PANTHER" id="PTHR45657">
    <property type="entry name" value="CRAL-TRIO DOMAIN-CONTAINING PROTEIN YKL091C-RELATED"/>
    <property type="match status" value="1"/>
</dbReference>
<feature type="domain" description="CRAL-TRIO" evidence="2">
    <location>
        <begin position="98"/>
        <end position="287"/>
    </location>
</feature>
<dbReference type="Proteomes" id="UP000800082">
    <property type="component" value="Unassembled WGS sequence"/>
</dbReference>
<feature type="compositionally biased region" description="Low complexity" evidence="1">
    <location>
        <begin position="391"/>
        <end position="426"/>
    </location>
</feature>
<dbReference type="PANTHER" id="PTHR45657:SF3">
    <property type="entry name" value="TRANSPORTER, PUTATIVE (AFU_ORTHOLOGUE AFUA_5G09260)-RELATED"/>
    <property type="match status" value="1"/>
</dbReference>
<dbReference type="SUPFAM" id="SSF46938">
    <property type="entry name" value="CRAL/TRIO N-terminal domain"/>
    <property type="match status" value="1"/>
</dbReference>
<gene>
    <name evidence="3" type="ORF">M421DRAFT_61646</name>
</gene>
<reference evidence="3" key="1">
    <citation type="journal article" date="2020" name="Stud. Mycol.">
        <title>101 Dothideomycetes genomes: a test case for predicting lifestyles and emergence of pathogens.</title>
        <authorList>
            <person name="Haridas S."/>
            <person name="Albert R."/>
            <person name="Binder M."/>
            <person name="Bloem J."/>
            <person name="Labutti K."/>
            <person name="Salamov A."/>
            <person name="Andreopoulos B."/>
            <person name="Baker S."/>
            <person name="Barry K."/>
            <person name="Bills G."/>
            <person name="Bluhm B."/>
            <person name="Cannon C."/>
            <person name="Castanera R."/>
            <person name="Culley D."/>
            <person name="Daum C."/>
            <person name="Ezra D."/>
            <person name="Gonzalez J."/>
            <person name="Henrissat B."/>
            <person name="Kuo A."/>
            <person name="Liang C."/>
            <person name="Lipzen A."/>
            <person name="Lutzoni F."/>
            <person name="Magnuson J."/>
            <person name="Mondo S."/>
            <person name="Nolan M."/>
            <person name="Ohm R."/>
            <person name="Pangilinan J."/>
            <person name="Park H.-J."/>
            <person name="Ramirez L."/>
            <person name="Alfaro M."/>
            <person name="Sun H."/>
            <person name="Tritt A."/>
            <person name="Yoshinaga Y."/>
            <person name="Zwiers L.-H."/>
            <person name="Turgeon B."/>
            <person name="Goodwin S."/>
            <person name="Spatafora J."/>
            <person name="Crous P."/>
            <person name="Grigoriev I."/>
        </authorList>
    </citation>
    <scope>NUCLEOTIDE SEQUENCE</scope>
    <source>
        <strain evidence="3">CBS 183.55</strain>
    </source>
</reference>
<dbReference type="Pfam" id="PF00650">
    <property type="entry name" value="CRAL_TRIO"/>
    <property type="match status" value="1"/>
</dbReference>
<feature type="compositionally biased region" description="Basic and acidic residues" evidence="1">
    <location>
        <begin position="458"/>
        <end position="469"/>
    </location>
</feature>